<dbReference type="RefSeq" id="WP_249460262.1">
    <property type="nucleotide sequence ID" value="NZ_JAMCCK010000021.1"/>
</dbReference>
<keyword evidence="4" id="KW-1185">Reference proteome</keyword>
<feature type="compositionally biased region" description="Basic and acidic residues" evidence="1">
    <location>
        <begin position="50"/>
        <end position="59"/>
    </location>
</feature>
<organism evidence="3 4">
    <name type="scientific">Streptomyces lavenduligriseus</name>
    <dbReference type="NCBI Taxonomy" id="67315"/>
    <lineage>
        <taxon>Bacteria</taxon>
        <taxon>Bacillati</taxon>
        <taxon>Actinomycetota</taxon>
        <taxon>Actinomycetes</taxon>
        <taxon>Kitasatosporales</taxon>
        <taxon>Streptomycetaceae</taxon>
        <taxon>Streptomyces</taxon>
    </lineage>
</organism>
<sequence length="152" mass="17071">MNLTLGRRATTAAVTLIAAVGTLLTVGGTASAAEHPAAGHKVVAVPEQGARSHGDDRNTRHGARGGQVAHRVGHDRDSAGEQHRHHRADREEFRGEHRSDGHRDRARDGRDRYRHDRGRAYRYDGVRPHRWDHGRWIQTTGDLYGFDRDLLR</sequence>
<evidence type="ECO:0000313" key="4">
    <source>
        <dbReference type="Proteomes" id="UP001202052"/>
    </source>
</evidence>
<feature type="chain" id="PRO_5045172427" evidence="2">
    <location>
        <begin position="33"/>
        <end position="152"/>
    </location>
</feature>
<feature type="signal peptide" evidence="2">
    <location>
        <begin position="1"/>
        <end position="32"/>
    </location>
</feature>
<evidence type="ECO:0000313" key="3">
    <source>
        <dbReference type="EMBL" id="MCL3994836.1"/>
    </source>
</evidence>
<evidence type="ECO:0000256" key="2">
    <source>
        <dbReference type="SAM" id="SignalP"/>
    </source>
</evidence>
<comment type="caution">
    <text evidence="3">The sequence shown here is derived from an EMBL/GenBank/DDBJ whole genome shotgun (WGS) entry which is preliminary data.</text>
</comment>
<evidence type="ECO:0000256" key="1">
    <source>
        <dbReference type="SAM" id="MobiDB-lite"/>
    </source>
</evidence>
<dbReference type="Proteomes" id="UP001202052">
    <property type="component" value="Unassembled WGS sequence"/>
</dbReference>
<gene>
    <name evidence="3" type="ORF">M4438_15165</name>
</gene>
<reference evidence="3 4" key="1">
    <citation type="submission" date="2022-05" db="EMBL/GenBank/DDBJ databases">
        <title>Genome Resource of Streptomyces lavenduligriseus GA1-1, a Strain with Broad-Spectrum Antifungal Activity against Phytopathogenic Fungi.</title>
        <authorList>
            <person name="Qi D."/>
        </authorList>
    </citation>
    <scope>NUCLEOTIDE SEQUENCE [LARGE SCALE GENOMIC DNA]</scope>
    <source>
        <strain evidence="3 4">GA1-1</strain>
    </source>
</reference>
<keyword evidence="2" id="KW-0732">Signal</keyword>
<name>A0ABT0NU45_9ACTN</name>
<accession>A0ABT0NU45</accession>
<dbReference type="EMBL" id="JAMCCK010000021">
    <property type="protein sequence ID" value="MCL3994836.1"/>
    <property type="molecule type" value="Genomic_DNA"/>
</dbReference>
<feature type="compositionally biased region" description="Basic and acidic residues" evidence="1">
    <location>
        <begin position="72"/>
        <end position="111"/>
    </location>
</feature>
<feature type="region of interest" description="Disordered" evidence="1">
    <location>
        <begin position="34"/>
        <end position="111"/>
    </location>
</feature>
<proteinExistence type="predicted"/>
<protein>
    <submittedName>
        <fullName evidence="3">Uncharacterized protein</fullName>
    </submittedName>
</protein>